<dbReference type="EMBL" id="VUMN01000006">
    <property type="protein sequence ID" value="MSS58048.1"/>
    <property type="molecule type" value="Genomic_DNA"/>
</dbReference>
<dbReference type="InterPro" id="IPR038056">
    <property type="entry name" value="YjbR-like_sf"/>
</dbReference>
<name>A0A7X2NRE8_9FIRM</name>
<protein>
    <recommendedName>
        <fullName evidence="3">MmcQ family protein</fullName>
    </recommendedName>
</protein>
<dbReference type="PANTHER" id="PTHR35145:SF1">
    <property type="entry name" value="CYTOPLASMIC PROTEIN"/>
    <property type="match status" value="1"/>
</dbReference>
<comment type="caution">
    <text evidence="1">The sequence shown here is derived from an EMBL/GenBank/DDBJ whole genome shotgun (WGS) entry which is preliminary data.</text>
</comment>
<evidence type="ECO:0008006" key="3">
    <source>
        <dbReference type="Google" id="ProtNLM"/>
    </source>
</evidence>
<dbReference type="SUPFAM" id="SSF142906">
    <property type="entry name" value="YjbR-like"/>
    <property type="match status" value="1"/>
</dbReference>
<evidence type="ECO:0000313" key="2">
    <source>
        <dbReference type="Proteomes" id="UP000461880"/>
    </source>
</evidence>
<keyword evidence="2" id="KW-1185">Reference proteome</keyword>
<dbReference type="RefSeq" id="WP_154503466.1">
    <property type="nucleotide sequence ID" value="NZ_VUMN01000006.1"/>
</dbReference>
<gene>
    <name evidence="1" type="ORF">FYJ51_03930</name>
</gene>
<dbReference type="Proteomes" id="UP000461880">
    <property type="component" value="Unassembled WGS sequence"/>
</dbReference>
<reference evidence="1 2" key="1">
    <citation type="submission" date="2019-08" db="EMBL/GenBank/DDBJ databases">
        <title>In-depth cultivation of the pig gut microbiome towards novel bacterial diversity and tailored functional studies.</title>
        <authorList>
            <person name="Wylensek D."/>
            <person name="Hitch T.C.A."/>
            <person name="Clavel T."/>
        </authorList>
    </citation>
    <scope>NUCLEOTIDE SEQUENCE [LARGE SCALE GENOMIC DNA]</scope>
    <source>
        <strain evidence="1 2">Oil+RF-744-GAM-WT-6</strain>
    </source>
</reference>
<dbReference type="Gene3D" id="3.90.1150.30">
    <property type="match status" value="1"/>
</dbReference>
<dbReference type="Pfam" id="PF04237">
    <property type="entry name" value="YjbR"/>
    <property type="match status" value="1"/>
</dbReference>
<dbReference type="AlphaFoldDB" id="A0A7X2NRE8"/>
<organism evidence="1 2">
    <name type="scientific">Stecheria intestinalis</name>
    <dbReference type="NCBI Taxonomy" id="2606630"/>
    <lineage>
        <taxon>Bacteria</taxon>
        <taxon>Bacillati</taxon>
        <taxon>Bacillota</taxon>
        <taxon>Erysipelotrichia</taxon>
        <taxon>Erysipelotrichales</taxon>
        <taxon>Erysipelotrichaceae</taxon>
        <taxon>Stecheria</taxon>
    </lineage>
</organism>
<proteinExistence type="predicted"/>
<dbReference type="InterPro" id="IPR058532">
    <property type="entry name" value="YjbR/MT2646/Rv2570-like"/>
</dbReference>
<dbReference type="InterPro" id="IPR007351">
    <property type="entry name" value="YjbR"/>
</dbReference>
<accession>A0A7X2NRE8</accession>
<sequence length="223" mass="26122">MTDQKIEEQIFLHSRFNPEKAEQHGFQKDRDGYQRTIPFLNDAFRAELHVNQNGILSGEVIENAFNEPFLPLRVAQETGSFVSGVREAYEAVLKQVREECFDEVRFRTDQAVRLAAYLHQKYSEEPDYPFKDDQTMAVFRTGGKWYALIMCVPYEKLEPGREEIAEIVNLRQDTKRTEAGIYPAWHMNHQLWISAVLDGQISDQMLFEMAEESRGLIRKKWKI</sequence>
<evidence type="ECO:0000313" key="1">
    <source>
        <dbReference type="EMBL" id="MSS58048.1"/>
    </source>
</evidence>
<dbReference type="PANTHER" id="PTHR35145">
    <property type="entry name" value="CYTOPLASMIC PROTEIN-RELATED"/>
    <property type="match status" value="1"/>
</dbReference>